<feature type="region of interest" description="Disordered" evidence="1">
    <location>
        <begin position="196"/>
        <end position="231"/>
    </location>
</feature>
<dbReference type="AlphaFoldDB" id="K0TND3"/>
<feature type="compositionally biased region" description="Low complexity" evidence="1">
    <location>
        <begin position="107"/>
        <end position="123"/>
    </location>
</feature>
<evidence type="ECO:0000256" key="1">
    <source>
        <dbReference type="SAM" id="MobiDB-lite"/>
    </source>
</evidence>
<feature type="compositionally biased region" description="Polar residues" evidence="1">
    <location>
        <begin position="246"/>
        <end position="260"/>
    </location>
</feature>
<dbReference type="Proteomes" id="UP000266841">
    <property type="component" value="Unassembled WGS sequence"/>
</dbReference>
<evidence type="ECO:0000313" key="3">
    <source>
        <dbReference type="EMBL" id="EJK73422.1"/>
    </source>
</evidence>
<proteinExistence type="predicted"/>
<feature type="compositionally biased region" description="Polar residues" evidence="1">
    <location>
        <begin position="287"/>
        <end position="302"/>
    </location>
</feature>
<feature type="transmembrane region" description="Helical" evidence="2">
    <location>
        <begin position="43"/>
        <end position="64"/>
    </location>
</feature>
<keyword evidence="4" id="KW-1185">Reference proteome</keyword>
<evidence type="ECO:0000313" key="4">
    <source>
        <dbReference type="Proteomes" id="UP000266841"/>
    </source>
</evidence>
<feature type="compositionally biased region" description="Polar residues" evidence="1">
    <location>
        <begin position="198"/>
        <end position="209"/>
    </location>
</feature>
<protein>
    <submittedName>
        <fullName evidence="3">Uncharacterized protein</fullName>
    </submittedName>
</protein>
<keyword evidence="2" id="KW-0812">Transmembrane</keyword>
<dbReference type="EMBL" id="AGNL01004504">
    <property type="protein sequence ID" value="EJK73422.1"/>
    <property type="molecule type" value="Genomic_DNA"/>
</dbReference>
<feature type="compositionally biased region" description="Low complexity" evidence="1">
    <location>
        <begin position="134"/>
        <end position="148"/>
    </location>
</feature>
<reference evidence="3 4" key="1">
    <citation type="journal article" date="2012" name="Genome Biol.">
        <title>Genome and low-iron response of an oceanic diatom adapted to chronic iron limitation.</title>
        <authorList>
            <person name="Lommer M."/>
            <person name="Specht M."/>
            <person name="Roy A.S."/>
            <person name="Kraemer L."/>
            <person name="Andreson R."/>
            <person name="Gutowska M.A."/>
            <person name="Wolf J."/>
            <person name="Bergner S.V."/>
            <person name="Schilhabel M.B."/>
            <person name="Klostermeier U.C."/>
            <person name="Beiko R.G."/>
            <person name="Rosenstiel P."/>
            <person name="Hippler M."/>
            <person name="Laroche J."/>
        </authorList>
    </citation>
    <scope>NUCLEOTIDE SEQUENCE [LARGE SCALE GENOMIC DNA]</scope>
    <source>
        <strain evidence="3 4">CCMP1005</strain>
    </source>
</reference>
<name>K0TND3_THAOC</name>
<feature type="region of interest" description="Disordered" evidence="1">
    <location>
        <begin position="107"/>
        <end position="173"/>
    </location>
</feature>
<gene>
    <name evidence="3" type="ORF">THAOC_04949</name>
</gene>
<sequence>MTLWSIQSAELSQRGRKLDHGRTELGHHLQLSDPQHNMGDSSYSSTTAALLAFSPLAYLANELIFLRELCTTNLSAFLLILQGFPAVVLCVHVSALASRRTAASSKARTATPVVASGVSPSSPDDGDEVKCQQAADAAAANAKTVKTSAKTDKPELDQENDKAKAGAPVELPRKGRVRDTAQYYEFLEFLASPEMKSLPSTPATSSRANSSDFEEETDVSSETSSTIPSPREEFLEFLATPEMKTLPSTPANKPGSASSGANGGDFEEEIDVSSETSSKIPVPRVVSKQQPPTRASSMNNIRKNLFGDGQSKRRQIF</sequence>
<keyword evidence="2" id="KW-1133">Transmembrane helix</keyword>
<comment type="caution">
    <text evidence="3">The sequence shown here is derived from an EMBL/GenBank/DDBJ whole genome shotgun (WGS) entry which is preliminary data.</text>
</comment>
<organism evidence="3 4">
    <name type="scientific">Thalassiosira oceanica</name>
    <name type="common">Marine diatom</name>
    <dbReference type="NCBI Taxonomy" id="159749"/>
    <lineage>
        <taxon>Eukaryota</taxon>
        <taxon>Sar</taxon>
        <taxon>Stramenopiles</taxon>
        <taxon>Ochrophyta</taxon>
        <taxon>Bacillariophyta</taxon>
        <taxon>Coscinodiscophyceae</taxon>
        <taxon>Thalassiosirophycidae</taxon>
        <taxon>Thalassiosirales</taxon>
        <taxon>Thalassiosiraceae</taxon>
        <taxon>Thalassiosira</taxon>
    </lineage>
</organism>
<feature type="region of interest" description="Disordered" evidence="1">
    <location>
        <begin position="243"/>
        <end position="317"/>
    </location>
</feature>
<accession>K0TND3</accession>
<evidence type="ECO:0000256" key="2">
    <source>
        <dbReference type="SAM" id="Phobius"/>
    </source>
</evidence>
<feature type="compositionally biased region" description="Basic and acidic residues" evidence="1">
    <location>
        <begin position="149"/>
        <end position="164"/>
    </location>
</feature>
<feature type="transmembrane region" description="Helical" evidence="2">
    <location>
        <begin position="76"/>
        <end position="97"/>
    </location>
</feature>
<keyword evidence="2" id="KW-0472">Membrane</keyword>